<dbReference type="AlphaFoldDB" id="X1MHJ0"/>
<evidence type="ECO:0000313" key="1">
    <source>
        <dbReference type="EMBL" id="GAI05834.1"/>
    </source>
</evidence>
<reference evidence="1" key="1">
    <citation type="journal article" date="2014" name="Front. Microbiol.">
        <title>High frequency of phylogenetically diverse reductive dehalogenase-homologous genes in deep subseafloor sedimentary metagenomes.</title>
        <authorList>
            <person name="Kawai M."/>
            <person name="Futagami T."/>
            <person name="Toyoda A."/>
            <person name="Takaki Y."/>
            <person name="Nishi S."/>
            <person name="Hori S."/>
            <person name="Arai W."/>
            <person name="Tsubouchi T."/>
            <person name="Morono Y."/>
            <person name="Uchiyama I."/>
            <person name="Ito T."/>
            <person name="Fujiyama A."/>
            <person name="Inagaki F."/>
            <person name="Takami H."/>
        </authorList>
    </citation>
    <scope>NUCLEOTIDE SEQUENCE</scope>
    <source>
        <strain evidence="1">Expedition CK06-06</strain>
    </source>
</reference>
<protein>
    <submittedName>
        <fullName evidence="1">Uncharacterized protein</fullName>
    </submittedName>
</protein>
<dbReference type="EMBL" id="BARV01011270">
    <property type="protein sequence ID" value="GAI05834.1"/>
    <property type="molecule type" value="Genomic_DNA"/>
</dbReference>
<gene>
    <name evidence="1" type="ORF">S06H3_21453</name>
</gene>
<sequence length="80" mass="9490">MTHQKSQILNKILPHPDMAWDASHICHIQQVWDTIELSGRIVQYDLNGKKVTTWAMFTNEEAYLWLNALEYINDALYYYS</sequence>
<proteinExistence type="predicted"/>
<accession>X1MHJ0</accession>
<name>X1MHJ0_9ZZZZ</name>
<feature type="non-terminal residue" evidence="1">
    <location>
        <position position="80"/>
    </location>
</feature>
<organism evidence="1">
    <name type="scientific">marine sediment metagenome</name>
    <dbReference type="NCBI Taxonomy" id="412755"/>
    <lineage>
        <taxon>unclassified sequences</taxon>
        <taxon>metagenomes</taxon>
        <taxon>ecological metagenomes</taxon>
    </lineage>
</organism>
<comment type="caution">
    <text evidence="1">The sequence shown here is derived from an EMBL/GenBank/DDBJ whole genome shotgun (WGS) entry which is preliminary data.</text>
</comment>